<evidence type="ECO:0000313" key="3">
    <source>
        <dbReference type="Proteomes" id="UP000095280"/>
    </source>
</evidence>
<evidence type="ECO:0000313" key="4">
    <source>
        <dbReference type="WBParaSite" id="maker-uti_cns_0008332-snap-gene-0.2-mRNA-1"/>
    </source>
</evidence>
<protein>
    <submittedName>
        <fullName evidence="4 5">Glucosylceramidase</fullName>
    </submittedName>
</protein>
<dbReference type="Proteomes" id="UP000095280">
    <property type="component" value="Unplaced"/>
</dbReference>
<reference evidence="4 5" key="1">
    <citation type="submission" date="2016-11" db="UniProtKB">
        <authorList>
            <consortium name="WormBaseParasite"/>
        </authorList>
    </citation>
    <scope>IDENTIFICATION</scope>
</reference>
<dbReference type="Gene3D" id="1.50.10.10">
    <property type="match status" value="1"/>
</dbReference>
<dbReference type="GO" id="GO:0005975">
    <property type="term" value="P:carbohydrate metabolic process"/>
    <property type="evidence" value="ECO:0007669"/>
    <property type="project" value="InterPro"/>
</dbReference>
<dbReference type="InterPro" id="IPR052566">
    <property type="entry name" value="Non-lysos_glucosylceramidase"/>
</dbReference>
<dbReference type="SUPFAM" id="SSF48208">
    <property type="entry name" value="Six-hairpin glycosidases"/>
    <property type="match status" value="1"/>
</dbReference>
<evidence type="ECO:0000259" key="1">
    <source>
        <dbReference type="Pfam" id="PF04685"/>
    </source>
</evidence>
<dbReference type="InterPro" id="IPR012341">
    <property type="entry name" value="6hp_glycosidase-like_sf"/>
</dbReference>
<dbReference type="AlphaFoldDB" id="A0A1I8HW47"/>
<organism evidence="3 4">
    <name type="scientific">Macrostomum lignano</name>
    <dbReference type="NCBI Taxonomy" id="282301"/>
    <lineage>
        <taxon>Eukaryota</taxon>
        <taxon>Metazoa</taxon>
        <taxon>Spiralia</taxon>
        <taxon>Lophotrochozoa</taxon>
        <taxon>Platyhelminthes</taxon>
        <taxon>Rhabditophora</taxon>
        <taxon>Macrostomorpha</taxon>
        <taxon>Macrostomida</taxon>
        <taxon>Macrostomidae</taxon>
        <taxon>Macrostomum</taxon>
    </lineage>
</organism>
<dbReference type="InterPro" id="IPR006775">
    <property type="entry name" value="GH116_catalytic"/>
</dbReference>
<dbReference type="Pfam" id="PF12215">
    <property type="entry name" value="Glyco_hydr_116N"/>
    <property type="match status" value="1"/>
</dbReference>
<sequence length="843" mass="95366">MTQKPWSQDQAAARALFDELKCHGDWRPPAHGWLATFSREFEPCVPFHRPRWHQLLDLLGPSLRYLFRFYLRKRFIEKKRPFIDGLVHVPHEPVYGVPLGGLGCGSIGRGFRGEFRRFQLVPGLYEYAQPEADCFIVNLRRRGGTVFQRALVFRNFRKPALAGWASGLPEESCAYLGLYPQSWTVYRLPYRGVKLLCRQTSPIVPHDYKDSCLPVALFEWRVENATDEELEVSLTFCFKNGNGTSADAAGGASVEPFASTGNDDGQPGAVGGLIHQQINGMACTYGVAAMPGDNSSVTIWPRFDPSTNPSLANRLWSSLINTGRLIKWPPTAASSESEAKLFAGTATKSGEEVATAVCVSSRVPARSSVDSAKFCLAWHLPNVRFRSGEQLYTRRHTRWFNGSQSEATIALIRYSFNRLPNWLESISNWHNSVLNDSRLPDWFKSAVFNESYYLSDSGSIWLDGGDTNDWHSQDGRWRCPVKAEMGLFAYLEGHEYRMFSTYDVHTYASWAFLENFPKLQIAIQYDFAKAAVDEDQTKVHWLVTNVRTGRNQRMCLPHDLGDPEDEPFIRVNSYIMMCSDDWRDLNPKFVLSVYRDWKLLPEHNTEYLADMMPITYDAWPMTGVSAYCAGLWLAALRATAEMSAVASADRASANEWRLLADKARASYLDKLWTGQQFRFDTGGRFNDTVMSDQLFGYWMLKTSQQDQAATVGEQDPLLPEQFVRVTMETVYRCNCLAQGFNGQMGLFNGGRLKNPLGPELRSIQAEESWIGVSYGVASLMLESGLAEQAWSCAAGTYETVWNDFGLAYQTPEAIFSDRRFRSLGYMRPLCVWALLRSARKSSS</sequence>
<keyword evidence="3" id="KW-1185">Reference proteome</keyword>
<evidence type="ECO:0000259" key="2">
    <source>
        <dbReference type="Pfam" id="PF12215"/>
    </source>
</evidence>
<dbReference type="GO" id="GO:0008422">
    <property type="term" value="F:beta-glucosidase activity"/>
    <property type="evidence" value="ECO:0007669"/>
    <property type="project" value="TreeGrafter"/>
</dbReference>
<evidence type="ECO:0000313" key="5">
    <source>
        <dbReference type="WBParaSite" id="maker-uti_cns_0047510-snap-gene-0.6-mRNA-1"/>
    </source>
</evidence>
<dbReference type="PANTHER" id="PTHR12654">
    <property type="entry name" value="BILE ACID BETA-GLUCOSIDASE-RELATED"/>
    <property type="match status" value="1"/>
</dbReference>
<proteinExistence type="predicted"/>
<dbReference type="WBParaSite" id="maker-uti_cns_0008332-snap-gene-0.2-mRNA-1">
    <property type="protein sequence ID" value="maker-uti_cns_0008332-snap-gene-0.2-mRNA-1"/>
    <property type="gene ID" value="maker-uti_cns_0008332-snap-gene-0.2"/>
</dbReference>
<dbReference type="WBParaSite" id="maker-uti_cns_0047510-snap-gene-0.6-mRNA-1">
    <property type="protein sequence ID" value="maker-uti_cns_0047510-snap-gene-0.6-mRNA-1"/>
    <property type="gene ID" value="maker-uti_cns_0047510-snap-gene-0.6"/>
</dbReference>
<dbReference type="InterPro" id="IPR008928">
    <property type="entry name" value="6-hairpin_glycosidase_sf"/>
</dbReference>
<dbReference type="PANTHER" id="PTHR12654:SF0">
    <property type="entry name" value="NON-LYSOSOMAL GLUCOSYLCERAMIDASE"/>
    <property type="match status" value="1"/>
</dbReference>
<accession>A0A1I8HW47</accession>
<feature type="domain" description="Glycosyl-hydrolase family 116 N-terminal" evidence="2">
    <location>
        <begin position="96"/>
        <end position="422"/>
    </location>
</feature>
<dbReference type="Pfam" id="PF04685">
    <property type="entry name" value="DUF608"/>
    <property type="match status" value="1"/>
</dbReference>
<feature type="domain" description="Glycosyl-hydrolase family 116 catalytic region" evidence="1">
    <location>
        <begin position="614"/>
        <end position="834"/>
    </location>
</feature>
<dbReference type="InterPro" id="IPR024462">
    <property type="entry name" value="GH116_N"/>
</dbReference>
<name>A0A1I8HW47_9PLAT</name>